<dbReference type="Proteomes" id="UP000624703">
    <property type="component" value="Unassembled WGS sequence"/>
</dbReference>
<evidence type="ECO:0000256" key="1">
    <source>
        <dbReference type="SAM" id="Phobius"/>
    </source>
</evidence>
<organism evidence="2 3">
    <name type="scientific">Persicirhabdus sediminis</name>
    <dbReference type="NCBI Taxonomy" id="454144"/>
    <lineage>
        <taxon>Bacteria</taxon>
        <taxon>Pseudomonadati</taxon>
        <taxon>Verrucomicrobiota</taxon>
        <taxon>Verrucomicrobiia</taxon>
        <taxon>Verrucomicrobiales</taxon>
        <taxon>Verrucomicrobiaceae</taxon>
        <taxon>Persicirhabdus</taxon>
    </lineage>
</organism>
<sequence>MLEITGWAIIAVSFFLIGIFGYKSDRPSAKGSGPARGRMFFMIIYAILSALVLNGIASQVFMKVEIGMIKKFGSINEDQMQPDMSNLLAGLIMFGWAFFLAGLLVARLSNRNTKNKTANKSQHPTASPPNY</sequence>
<accession>A0A8J7MB63</accession>
<feature type="transmembrane region" description="Helical" evidence="1">
    <location>
        <begin position="87"/>
        <end position="106"/>
    </location>
</feature>
<reference evidence="2" key="1">
    <citation type="submission" date="2021-01" db="EMBL/GenBank/DDBJ databases">
        <title>Modified the classification status of verrucomicrobia.</title>
        <authorList>
            <person name="Feng X."/>
        </authorList>
    </citation>
    <scope>NUCLEOTIDE SEQUENCE</scope>
    <source>
        <strain evidence="2">_KCTC 22039</strain>
    </source>
</reference>
<keyword evidence="3" id="KW-1185">Reference proteome</keyword>
<keyword evidence="1" id="KW-0472">Membrane</keyword>
<feature type="transmembrane region" description="Helical" evidence="1">
    <location>
        <begin position="6"/>
        <end position="22"/>
    </location>
</feature>
<keyword evidence="1" id="KW-1133">Transmembrane helix</keyword>
<protein>
    <submittedName>
        <fullName evidence="2">Uncharacterized protein</fullName>
    </submittedName>
</protein>
<keyword evidence="1" id="KW-0812">Transmembrane</keyword>
<evidence type="ECO:0000313" key="3">
    <source>
        <dbReference type="Proteomes" id="UP000624703"/>
    </source>
</evidence>
<proteinExistence type="predicted"/>
<dbReference type="EMBL" id="JAENIM010000018">
    <property type="protein sequence ID" value="MBK1790202.1"/>
    <property type="molecule type" value="Genomic_DNA"/>
</dbReference>
<name>A0A8J7MB63_9BACT</name>
<dbReference type="AlphaFoldDB" id="A0A8J7MB63"/>
<evidence type="ECO:0000313" key="2">
    <source>
        <dbReference type="EMBL" id="MBK1790202.1"/>
    </source>
</evidence>
<feature type="transmembrane region" description="Helical" evidence="1">
    <location>
        <begin position="43"/>
        <end position="62"/>
    </location>
</feature>
<dbReference type="RefSeq" id="WP_200310242.1">
    <property type="nucleotide sequence ID" value="NZ_JAENIM010000018.1"/>
</dbReference>
<comment type="caution">
    <text evidence="2">The sequence shown here is derived from an EMBL/GenBank/DDBJ whole genome shotgun (WGS) entry which is preliminary data.</text>
</comment>
<gene>
    <name evidence="2" type="ORF">JIN82_03420</name>
</gene>